<evidence type="ECO:0000256" key="4">
    <source>
        <dbReference type="ARBA" id="ARBA00022833"/>
    </source>
</evidence>
<feature type="domain" description="Cas12f1-like TNB" evidence="8">
    <location>
        <begin position="314"/>
        <end position="380"/>
    </location>
</feature>
<accession>A0A1D9G777</accession>
<reference evidence="11" key="1">
    <citation type="submission" date="2016-10" db="EMBL/GenBank/DDBJ databases">
        <title>Comparative genomics uncovers the prolific and rare metabolic potential of the cyanobacterial genus Moorea.</title>
        <authorList>
            <person name="Leao T."/>
            <person name="Castelao G."/>
            <person name="Korobeynikov A."/>
            <person name="Monroe E.A."/>
            <person name="Podell S."/>
            <person name="Glukhov E."/>
            <person name="Allen E."/>
            <person name="Gerwick W.H."/>
            <person name="Gerwick L."/>
        </authorList>
    </citation>
    <scope>NUCLEOTIDE SEQUENCE [LARGE SCALE GENOMIC DNA]</scope>
    <source>
        <strain evidence="11">JHB</strain>
    </source>
</reference>
<evidence type="ECO:0000259" key="9">
    <source>
        <dbReference type="Pfam" id="PF12323"/>
    </source>
</evidence>
<evidence type="ECO:0000256" key="5">
    <source>
        <dbReference type="ARBA" id="ARBA00023125"/>
    </source>
</evidence>
<keyword evidence="6" id="KW-0233">DNA recombination</keyword>
<dbReference type="Pfam" id="PF01385">
    <property type="entry name" value="OrfB_IS605"/>
    <property type="match status" value="1"/>
</dbReference>
<organism evidence="10 11">
    <name type="scientific">Moorena producens (strain JHB)</name>
    <dbReference type="NCBI Taxonomy" id="1454205"/>
    <lineage>
        <taxon>Bacteria</taxon>
        <taxon>Bacillati</taxon>
        <taxon>Cyanobacteriota</taxon>
        <taxon>Cyanophyceae</taxon>
        <taxon>Coleofasciculales</taxon>
        <taxon>Coleofasciculaceae</taxon>
        <taxon>Moorena</taxon>
    </lineage>
</organism>
<evidence type="ECO:0000256" key="1">
    <source>
        <dbReference type="ARBA" id="ARBA00008761"/>
    </source>
</evidence>
<evidence type="ECO:0000259" key="7">
    <source>
        <dbReference type="Pfam" id="PF01385"/>
    </source>
</evidence>
<name>A0A1D9G777_MOOP1</name>
<evidence type="ECO:0000313" key="10">
    <source>
        <dbReference type="EMBL" id="AOY83488.1"/>
    </source>
</evidence>
<dbReference type="InterPro" id="IPR010095">
    <property type="entry name" value="Cas12f1-like_TNB"/>
</dbReference>
<dbReference type="GO" id="GO:0046872">
    <property type="term" value="F:metal ion binding"/>
    <property type="evidence" value="ECO:0007669"/>
    <property type="project" value="UniProtKB-KW"/>
</dbReference>
<evidence type="ECO:0000313" key="11">
    <source>
        <dbReference type="Proteomes" id="UP000176944"/>
    </source>
</evidence>
<dbReference type="GO" id="GO:0003677">
    <property type="term" value="F:DNA binding"/>
    <property type="evidence" value="ECO:0007669"/>
    <property type="project" value="UniProtKB-KW"/>
</dbReference>
<dbReference type="Pfam" id="PF07282">
    <property type="entry name" value="Cas12f1-like_TNB"/>
    <property type="match status" value="1"/>
</dbReference>
<dbReference type="GO" id="GO:0032196">
    <property type="term" value="P:transposition"/>
    <property type="evidence" value="ECO:0007669"/>
    <property type="project" value="UniProtKB-KW"/>
</dbReference>
<dbReference type="InterPro" id="IPR001959">
    <property type="entry name" value="Transposase"/>
</dbReference>
<feature type="domain" description="Probable transposase IS891/IS1136/IS1341" evidence="7">
    <location>
        <begin position="197"/>
        <end position="283"/>
    </location>
</feature>
<keyword evidence="5" id="KW-0238">DNA-binding</keyword>
<gene>
    <name evidence="10" type="ORF">BJP36_29800</name>
</gene>
<keyword evidence="4" id="KW-0862">Zinc</keyword>
<dbReference type="GO" id="GO:0006310">
    <property type="term" value="P:DNA recombination"/>
    <property type="evidence" value="ECO:0007669"/>
    <property type="project" value="UniProtKB-KW"/>
</dbReference>
<protein>
    <submittedName>
        <fullName evidence="10">Transposase</fullName>
    </submittedName>
</protein>
<evidence type="ECO:0000259" key="8">
    <source>
        <dbReference type="Pfam" id="PF07282"/>
    </source>
</evidence>
<evidence type="ECO:0000256" key="6">
    <source>
        <dbReference type="ARBA" id="ARBA00023172"/>
    </source>
</evidence>
<dbReference type="InterPro" id="IPR021027">
    <property type="entry name" value="Transposase_put_HTH"/>
</dbReference>
<dbReference type="Pfam" id="PF12323">
    <property type="entry name" value="HTH_OrfB_IS605"/>
    <property type="match status" value="1"/>
</dbReference>
<dbReference type="EMBL" id="CP017708">
    <property type="protein sequence ID" value="AOY83488.1"/>
    <property type="molecule type" value="Genomic_DNA"/>
</dbReference>
<proteinExistence type="inferred from homology"/>
<keyword evidence="2" id="KW-0815">Transposition</keyword>
<keyword evidence="3" id="KW-0479">Metal-binding</keyword>
<feature type="domain" description="Transposase putative helix-turn-helix" evidence="9">
    <location>
        <begin position="1"/>
        <end position="46"/>
    </location>
</feature>
<comment type="similarity">
    <text evidence="1">In the C-terminal section; belongs to the transposase 35 family.</text>
</comment>
<dbReference type="Proteomes" id="UP000176944">
    <property type="component" value="Chromosome"/>
</dbReference>
<evidence type="ECO:0000256" key="2">
    <source>
        <dbReference type="ARBA" id="ARBA00022578"/>
    </source>
</evidence>
<sequence length="419" mass="47800">MLTLTYEYKLVPTKDQIAIIEEMLAVTRKVWNYALRERKDWYNSRKCSINSCSLQQEYIIPANAPYPGYKEQSARLTKAKKSNPELKRVNAQVLQQVLKTLDKAFTSMKNQGHGFPRFKNKYRMRSFVFPQFKANPVVNDLIKLPQIGMVKMRLSRPIPEGFKIKQVRVVRRASGYFAMIALQSDVSVPDTPVWGHPLGIDVGLDKFLATSDGELIERPKFLTKLHGELKLLQRRLKLKKLGSANRHKLNHKIARLHQKITDTRKDFHFKLADHLCDQAGMIFVVGEACPKDIDLDFRTWAKGMLSKHTLDAGFGQFFNILAWVCWKRGIYFGKVDYRYTSQICPNCGAHTGKKDLSERLHKCPECSYEIHRDVAAAQVICQRGIAAVGQTVEEIDCVGVLSGVGNNLDKCRKSSKPKS</sequence>
<dbReference type="AlphaFoldDB" id="A0A1D9G777"/>
<dbReference type="NCBIfam" id="NF040570">
    <property type="entry name" value="guided_TnpB"/>
    <property type="match status" value="1"/>
</dbReference>
<evidence type="ECO:0000256" key="3">
    <source>
        <dbReference type="ARBA" id="ARBA00022723"/>
    </source>
</evidence>